<evidence type="ECO:0000313" key="1">
    <source>
        <dbReference type="EMBL" id="PKQ27474.1"/>
    </source>
</evidence>
<dbReference type="InterPro" id="IPR029014">
    <property type="entry name" value="NiFe-Hase_large"/>
</dbReference>
<dbReference type="PANTHER" id="PTHR43485">
    <property type="entry name" value="HYDROGENASE-4 COMPONENT G"/>
    <property type="match status" value="1"/>
</dbReference>
<reference evidence="1 2" key="1">
    <citation type="journal article" date="2017" name="ISME J.">
        <title>Potential for microbial H2 and metal transformations associated with novel bacteria and archaea in deep terrestrial subsurface sediments.</title>
        <authorList>
            <person name="Hernsdorf A.W."/>
            <person name="Amano Y."/>
            <person name="Miyakawa K."/>
            <person name="Ise K."/>
            <person name="Suzuki Y."/>
            <person name="Anantharaman K."/>
            <person name="Probst A."/>
            <person name="Burstein D."/>
            <person name="Thomas B.C."/>
            <person name="Banfield J.F."/>
        </authorList>
    </citation>
    <scope>NUCLEOTIDE SEQUENCE [LARGE SCALE GENOMIC DNA]</scope>
    <source>
        <strain evidence="1">HGW-Actinobacteria-3</strain>
    </source>
</reference>
<gene>
    <name evidence="1" type="ORF">CVT63_07770</name>
</gene>
<organism evidence="1 2">
    <name type="scientific">Candidatus Anoxymicrobium japonicum</name>
    <dbReference type="NCBI Taxonomy" id="2013648"/>
    <lineage>
        <taxon>Bacteria</taxon>
        <taxon>Bacillati</taxon>
        <taxon>Actinomycetota</taxon>
        <taxon>Candidatus Geothermincolia</taxon>
        <taxon>Candidatus Geothermincolales</taxon>
        <taxon>Candidatus Anoxymicrobiaceae</taxon>
        <taxon>Candidatus Anoxymicrobium</taxon>
    </lineage>
</organism>
<proteinExistence type="predicted"/>
<dbReference type="EMBL" id="PHEX01000091">
    <property type="protein sequence ID" value="PKQ27474.1"/>
    <property type="molecule type" value="Genomic_DNA"/>
</dbReference>
<dbReference type="Gene3D" id="1.10.645.10">
    <property type="entry name" value="Cytochrome-c3 Hydrogenase, chain B"/>
    <property type="match status" value="1"/>
</dbReference>
<accession>A0A2N3G4I0</accession>
<comment type="caution">
    <text evidence="1">The sequence shown here is derived from an EMBL/GenBank/DDBJ whole genome shotgun (WGS) entry which is preliminary data.</text>
</comment>
<evidence type="ECO:0000313" key="2">
    <source>
        <dbReference type="Proteomes" id="UP000233654"/>
    </source>
</evidence>
<feature type="non-terminal residue" evidence="1">
    <location>
        <position position="1"/>
    </location>
</feature>
<dbReference type="SUPFAM" id="SSF56762">
    <property type="entry name" value="HydB/Nqo4-like"/>
    <property type="match status" value="1"/>
</dbReference>
<dbReference type="PANTHER" id="PTHR43485:SF1">
    <property type="entry name" value="FORMATE HYDROGENLYASE SUBUNIT 5-RELATED"/>
    <property type="match status" value="1"/>
</dbReference>
<sequence length="335" mass="34938">ECEIEGARVTDAAVRRVASPRNVELAFKGVTPVRGADIASHICARSGVHHAAAFCEAVEDALGVTVLEEQAALRVVILEWARIASHLEVVSDVARALEDDLACGPPRRYVAQIRSTFDGLFSNPFAFGAVVPGGVEIRGGPGAFDSLDEMAPGLARNTRFWARKLGLSKARLSDGRLAHGALPEDHPPATAFRACGSKLDFRAGEEARGFYHELGYRPVVREGGAALDRVLLLLGEVDASLALIEKAKKAASACAGGPTPVVMRKSSGVGACESPHGGIEYRVFLGAEGKILRVRIASAADVVVGLAGQALAGVPFEDAAPALTSLNLCASCANA</sequence>
<dbReference type="AlphaFoldDB" id="A0A2N3G4I0"/>
<evidence type="ECO:0008006" key="3">
    <source>
        <dbReference type="Google" id="ProtNLM"/>
    </source>
</evidence>
<protein>
    <recommendedName>
        <fullName evidence="3">NADH-quinone oxidoreductase subunit D</fullName>
    </recommendedName>
</protein>
<dbReference type="Proteomes" id="UP000233654">
    <property type="component" value="Unassembled WGS sequence"/>
</dbReference>
<name>A0A2N3G4I0_9ACTN</name>
<dbReference type="InterPro" id="IPR052197">
    <property type="entry name" value="ComplexI_49kDa-like"/>
</dbReference>